<dbReference type="EMBL" id="JADOUF010000001">
    <property type="protein sequence ID" value="MBG6136811.1"/>
    <property type="molecule type" value="Genomic_DNA"/>
</dbReference>
<dbReference type="AlphaFoldDB" id="A0A8J7GFH1"/>
<evidence type="ECO:0000313" key="1">
    <source>
        <dbReference type="EMBL" id="MBG6136811.1"/>
    </source>
</evidence>
<dbReference type="RefSeq" id="WP_267920063.1">
    <property type="nucleotide sequence ID" value="NZ_BONS01000016.1"/>
</dbReference>
<name>A0A8J7GFH1_9ACTN</name>
<reference evidence="1" key="1">
    <citation type="submission" date="2020-11" db="EMBL/GenBank/DDBJ databases">
        <title>Sequencing the genomes of 1000 actinobacteria strains.</title>
        <authorList>
            <person name="Klenk H.-P."/>
        </authorList>
    </citation>
    <scope>NUCLEOTIDE SEQUENCE</scope>
    <source>
        <strain evidence="1">DSM 45356</strain>
    </source>
</reference>
<organism evidence="1 2">
    <name type="scientific">Longispora fulva</name>
    <dbReference type="NCBI Taxonomy" id="619741"/>
    <lineage>
        <taxon>Bacteria</taxon>
        <taxon>Bacillati</taxon>
        <taxon>Actinomycetota</taxon>
        <taxon>Actinomycetes</taxon>
        <taxon>Micromonosporales</taxon>
        <taxon>Micromonosporaceae</taxon>
        <taxon>Longispora</taxon>
    </lineage>
</organism>
<comment type="caution">
    <text evidence="1">The sequence shown here is derived from an EMBL/GenBank/DDBJ whole genome shotgun (WGS) entry which is preliminary data.</text>
</comment>
<sequence>MASIGGGFLLRASPISVKDVNAVRSPIRITDLPERELLLT</sequence>
<dbReference type="Proteomes" id="UP000622552">
    <property type="component" value="Unassembled WGS sequence"/>
</dbReference>
<proteinExistence type="predicted"/>
<gene>
    <name evidence="1" type="ORF">IW245_003005</name>
</gene>
<accession>A0A8J7GFH1</accession>
<evidence type="ECO:0000313" key="2">
    <source>
        <dbReference type="Proteomes" id="UP000622552"/>
    </source>
</evidence>
<protein>
    <submittedName>
        <fullName evidence="1">Uncharacterized protein</fullName>
    </submittedName>
</protein>
<keyword evidence="2" id="KW-1185">Reference proteome</keyword>